<evidence type="ECO:0008006" key="4">
    <source>
        <dbReference type="Google" id="ProtNLM"/>
    </source>
</evidence>
<evidence type="ECO:0000256" key="1">
    <source>
        <dbReference type="SAM" id="MobiDB-lite"/>
    </source>
</evidence>
<feature type="region of interest" description="Disordered" evidence="1">
    <location>
        <begin position="251"/>
        <end position="275"/>
    </location>
</feature>
<dbReference type="PANTHER" id="PTHR21223">
    <property type="entry name" value="CBY1-INTERACTING BAR DOMAIN-CONTAINING PROTEIN HOMOLOG"/>
    <property type="match status" value="1"/>
</dbReference>
<organism evidence="2 3">
    <name type="scientific">Paratrimastix pyriformis</name>
    <dbReference type="NCBI Taxonomy" id="342808"/>
    <lineage>
        <taxon>Eukaryota</taxon>
        <taxon>Metamonada</taxon>
        <taxon>Preaxostyla</taxon>
        <taxon>Paratrimastigidae</taxon>
        <taxon>Paratrimastix</taxon>
    </lineage>
</organism>
<dbReference type="EMBL" id="JAPMOS010000002">
    <property type="protein sequence ID" value="KAJ4462777.1"/>
    <property type="molecule type" value="Genomic_DNA"/>
</dbReference>
<gene>
    <name evidence="2" type="ORF">PAPYR_800</name>
</gene>
<dbReference type="Proteomes" id="UP001141327">
    <property type="component" value="Unassembled WGS sequence"/>
</dbReference>
<dbReference type="PANTHER" id="PTHR21223:SF2">
    <property type="entry name" value="CBY1-INTERACTING BAR DOMAIN-CONTAINING PROTEIN HOMOLOG"/>
    <property type="match status" value="1"/>
</dbReference>
<sequence length="288" mass="30942">MAANEQLVSGQLRARVGAVAKANAKLWDKAKVFTTVNKGQEKVVTEILTELNLYATTETEGLKQSFLQISRGFGDLLEEEKKLKSTLRTELAPMATYSAICSNMQEILKRRDSDLKTRISKERNYQEAIPKGFKKAQEAKEEWDRSVAALVGSDREMGEKMIAFERKKLVDYKNSLRSVSHAYMTFFGRGLEIMTEVYRRASAIDIDANLQETLQKLQSASPAASAAASTAAATTPVGVTTSLTTVQPITPAMAAGSPGATASSPGTTAPLPSGNATATLTAAGVATQ</sequence>
<comment type="caution">
    <text evidence="2">The sequence shown here is derived from an EMBL/GenBank/DDBJ whole genome shotgun (WGS) entry which is preliminary data.</text>
</comment>
<dbReference type="Pfam" id="PF06730">
    <property type="entry name" value="FAM92"/>
    <property type="match status" value="1"/>
</dbReference>
<evidence type="ECO:0000313" key="2">
    <source>
        <dbReference type="EMBL" id="KAJ4462777.1"/>
    </source>
</evidence>
<dbReference type="InterPro" id="IPR027267">
    <property type="entry name" value="AH/BAR_dom_sf"/>
</dbReference>
<protein>
    <recommendedName>
        <fullName evidence="4">BAR domain-containing protein</fullName>
    </recommendedName>
</protein>
<proteinExistence type="predicted"/>
<accession>A0ABQ8UUI1</accession>
<keyword evidence="3" id="KW-1185">Reference proteome</keyword>
<dbReference type="SUPFAM" id="SSF103657">
    <property type="entry name" value="BAR/IMD domain-like"/>
    <property type="match status" value="1"/>
</dbReference>
<reference evidence="2" key="1">
    <citation type="journal article" date="2022" name="bioRxiv">
        <title>Genomics of Preaxostyla Flagellates Illuminates Evolutionary Transitions and the Path Towards Mitochondrial Loss.</title>
        <authorList>
            <person name="Novak L.V.F."/>
            <person name="Treitli S.C."/>
            <person name="Pyrih J."/>
            <person name="Halakuc P."/>
            <person name="Pipaliya S.V."/>
            <person name="Vacek V."/>
            <person name="Brzon O."/>
            <person name="Soukal P."/>
            <person name="Eme L."/>
            <person name="Dacks J.B."/>
            <person name="Karnkowska A."/>
            <person name="Elias M."/>
            <person name="Hampl V."/>
        </authorList>
    </citation>
    <scope>NUCLEOTIDE SEQUENCE</scope>
    <source>
        <strain evidence="2">RCP-MX</strain>
    </source>
</reference>
<dbReference type="InterPro" id="IPR009602">
    <property type="entry name" value="CBAR/FAM92"/>
</dbReference>
<evidence type="ECO:0000313" key="3">
    <source>
        <dbReference type="Proteomes" id="UP001141327"/>
    </source>
</evidence>
<name>A0ABQ8UUI1_9EUKA</name>